<reference evidence="2" key="1">
    <citation type="submission" date="2019-01" db="EMBL/GenBank/DDBJ databases">
        <title>Whole Genome Sequencing for Putative Detection of Antimicrobial Resistance and Potential Virulence Factors in Chryseobacterium indologenes isolated from Nile Tilapia in Tanzania.</title>
        <authorList>
            <person name="Mwega E."/>
            <person name="Mutoloki S."/>
            <person name="Mugimba K."/>
            <person name="Colquhoun D."/>
            <person name="Mdegela R."/>
            <person name="Evensen O."/>
            <person name="Wasteson Y."/>
        </authorList>
    </citation>
    <scope>NUCLEOTIDE SEQUENCE [LARGE SCALE GENOMIC DNA]</scope>
    <source>
        <strain evidence="2">StR 01</strain>
    </source>
</reference>
<sequence>MSTRCTPFGLFSAVGLGSFDKPRIAIPVSEKIRNTKLDMYFLVSLAQYFVQQPEIRNKLLFYLITVFIK</sequence>
<dbReference type="InterPro" id="IPR006827">
    <property type="entry name" value="Lant_deHydtase_N"/>
</dbReference>
<feature type="domain" description="Lantibiotic dehydratase N-terminal" evidence="1">
    <location>
        <begin position="1"/>
        <end position="61"/>
    </location>
</feature>
<proteinExistence type="predicted"/>
<evidence type="ECO:0000313" key="2">
    <source>
        <dbReference type="EMBL" id="QBA23821.1"/>
    </source>
</evidence>
<name>A0A411DTS0_CHRID</name>
<organism evidence="2">
    <name type="scientific">Chryseobacterium indologenes</name>
    <name type="common">Flavobacterium indologenes</name>
    <dbReference type="NCBI Taxonomy" id="253"/>
    <lineage>
        <taxon>Bacteria</taxon>
        <taxon>Pseudomonadati</taxon>
        <taxon>Bacteroidota</taxon>
        <taxon>Flavobacteriia</taxon>
        <taxon>Flavobacteriales</taxon>
        <taxon>Weeksellaceae</taxon>
        <taxon>Chryseobacterium group</taxon>
        <taxon>Chryseobacterium</taxon>
    </lineage>
</organism>
<accession>A0A411DTS0</accession>
<dbReference type="Pfam" id="PF04738">
    <property type="entry name" value="Lant_dehydr_N"/>
    <property type="match status" value="1"/>
</dbReference>
<protein>
    <recommendedName>
        <fullName evidence="1">Lantibiotic dehydratase N-terminal domain-containing protein</fullName>
    </recommendedName>
</protein>
<evidence type="ECO:0000259" key="1">
    <source>
        <dbReference type="Pfam" id="PF04738"/>
    </source>
</evidence>
<gene>
    <name evidence="2" type="ORF">EU348_06660</name>
</gene>
<dbReference type="AlphaFoldDB" id="A0A411DTS0"/>
<dbReference type="EMBL" id="CP035532">
    <property type="protein sequence ID" value="QBA23821.1"/>
    <property type="molecule type" value="Genomic_DNA"/>
</dbReference>